<dbReference type="PROSITE" id="PS51186">
    <property type="entry name" value="GNAT"/>
    <property type="match status" value="1"/>
</dbReference>
<dbReference type="Proteomes" id="UP000076947">
    <property type="component" value="Unassembled WGS sequence"/>
</dbReference>
<feature type="domain" description="N-acetyltransferase" evidence="1">
    <location>
        <begin position="8"/>
        <end position="149"/>
    </location>
</feature>
<dbReference type="STRING" id="1705.CA21670_06735"/>
<gene>
    <name evidence="2" type="ORF">AYJ05_10165</name>
</gene>
<evidence type="ECO:0000313" key="3">
    <source>
        <dbReference type="Proteomes" id="UP000076947"/>
    </source>
</evidence>
<dbReference type="CDD" id="cd04301">
    <property type="entry name" value="NAT_SF"/>
    <property type="match status" value="1"/>
</dbReference>
<dbReference type="InterPro" id="IPR016181">
    <property type="entry name" value="Acyl_CoA_acyltransferase"/>
</dbReference>
<evidence type="ECO:0000259" key="1">
    <source>
        <dbReference type="PROSITE" id="PS51186"/>
    </source>
</evidence>
<organism evidence="2 3">
    <name type="scientific">Corynebacterium stationis</name>
    <dbReference type="NCBI Taxonomy" id="1705"/>
    <lineage>
        <taxon>Bacteria</taxon>
        <taxon>Bacillati</taxon>
        <taxon>Actinomycetota</taxon>
        <taxon>Actinomycetes</taxon>
        <taxon>Mycobacteriales</taxon>
        <taxon>Corynebacteriaceae</taxon>
        <taxon>Corynebacterium</taxon>
    </lineage>
</organism>
<proteinExistence type="predicted"/>
<accession>A0A177IAA5</accession>
<dbReference type="EMBL" id="LSTQ01000025">
    <property type="protein sequence ID" value="OAH25759.1"/>
    <property type="molecule type" value="Genomic_DNA"/>
</dbReference>
<dbReference type="Gene3D" id="3.40.630.30">
    <property type="match status" value="1"/>
</dbReference>
<evidence type="ECO:0000313" key="2">
    <source>
        <dbReference type="EMBL" id="OAH25759.1"/>
    </source>
</evidence>
<dbReference type="RefSeq" id="WP_066840630.1">
    <property type="nucleotide sequence ID" value="NZ_LSTQ01000025.1"/>
</dbReference>
<reference evidence="3" key="1">
    <citation type="submission" date="2016-02" db="EMBL/GenBank/DDBJ databases">
        <authorList>
            <person name="Kaur G."/>
            <person name="Nair G.R."/>
            <person name="Mayilraj S."/>
        </authorList>
    </citation>
    <scope>NUCLEOTIDE SEQUENCE [LARGE SCALE GENOMIC DNA]</scope>
    <source>
        <strain evidence="3">GA-15</strain>
    </source>
</reference>
<name>A0A177IAA5_9CORY</name>
<comment type="caution">
    <text evidence="2">The sequence shown here is derived from an EMBL/GenBank/DDBJ whole genome shotgun (WGS) entry which is preliminary data.</text>
</comment>
<dbReference type="Pfam" id="PF13673">
    <property type="entry name" value="Acetyltransf_10"/>
    <property type="match status" value="1"/>
</dbReference>
<dbReference type="InterPro" id="IPR000182">
    <property type="entry name" value="GNAT_dom"/>
</dbReference>
<dbReference type="SUPFAM" id="SSF55729">
    <property type="entry name" value="Acyl-CoA N-acyltransferases (Nat)"/>
    <property type="match status" value="1"/>
</dbReference>
<dbReference type="AlphaFoldDB" id="A0A177IAA5"/>
<sequence length="150" mass="16956">MTHKFFNENICTMDPRILYKILQIRTDVFVVEQNCPYPELDGRDLEPDSEQLWVTVDDEVAGTIRILRDADALRIGRVVVAAKHRGTGVARELFAYALERCAQIAPELKLVLDAQAPLQGWYGSFGFTPVSEVFYEDGIPHVTMELTNNA</sequence>
<protein>
    <submittedName>
        <fullName evidence="2">GCN5 family acetyltransferase</fullName>
    </submittedName>
</protein>
<keyword evidence="2" id="KW-0808">Transferase</keyword>
<keyword evidence="3" id="KW-1185">Reference proteome</keyword>
<dbReference type="GO" id="GO:0016747">
    <property type="term" value="F:acyltransferase activity, transferring groups other than amino-acyl groups"/>
    <property type="evidence" value="ECO:0007669"/>
    <property type="project" value="InterPro"/>
</dbReference>
<dbReference type="OrthoDB" id="9796171at2"/>